<accession>C6VRV9</accession>
<reference evidence="1 2" key="1">
    <citation type="journal article" date="2009" name="Stand. Genomic Sci.">
        <title>Complete genome sequence of Dyadobacter fermentans type strain (NS114).</title>
        <authorList>
            <person name="Lang E."/>
            <person name="Lapidus A."/>
            <person name="Chertkov O."/>
            <person name="Brettin T."/>
            <person name="Detter J.C."/>
            <person name="Han C."/>
            <person name="Copeland A."/>
            <person name="Glavina Del Rio T."/>
            <person name="Nolan M."/>
            <person name="Chen F."/>
            <person name="Lucas S."/>
            <person name="Tice H."/>
            <person name="Cheng J.F."/>
            <person name="Land M."/>
            <person name="Hauser L."/>
            <person name="Chang Y.J."/>
            <person name="Jeffries C.D."/>
            <person name="Kopitz M."/>
            <person name="Bruce D."/>
            <person name="Goodwin L."/>
            <person name="Pitluck S."/>
            <person name="Ovchinnikova G."/>
            <person name="Pati A."/>
            <person name="Ivanova N."/>
            <person name="Mavrommatis K."/>
            <person name="Chen A."/>
            <person name="Palaniappan K."/>
            <person name="Chain P."/>
            <person name="Bristow J."/>
            <person name="Eisen J.A."/>
            <person name="Markowitz V."/>
            <person name="Hugenholtz P."/>
            <person name="Goker M."/>
            <person name="Rohde M."/>
            <person name="Kyrpides N.C."/>
            <person name="Klenk H.P."/>
        </authorList>
    </citation>
    <scope>NUCLEOTIDE SEQUENCE [LARGE SCALE GENOMIC DNA]</scope>
    <source>
        <strain evidence="2">ATCC 700827 / DSM 18053 / CIP 107007 / KCTC 52180 / NS114</strain>
    </source>
</reference>
<evidence type="ECO:0000313" key="1">
    <source>
        <dbReference type="EMBL" id="ACT94480.1"/>
    </source>
</evidence>
<dbReference type="EMBL" id="CP001619">
    <property type="protein sequence ID" value="ACT94480.1"/>
    <property type="molecule type" value="Genomic_DNA"/>
</dbReference>
<gene>
    <name evidence="1" type="ordered locus">Dfer_3268</name>
</gene>
<protein>
    <submittedName>
        <fullName evidence="1">Uncharacterized protein</fullName>
    </submittedName>
</protein>
<dbReference type="HOGENOM" id="CLU_3308667_0_0_10"/>
<dbReference type="AlphaFoldDB" id="C6VRV9"/>
<dbReference type="KEGG" id="dfe:Dfer_3268"/>
<name>C6VRV9_DYAFD</name>
<dbReference type="STRING" id="471854.Dfer_3268"/>
<organism evidence="1 2">
    <name type="scientific">Dyadobacter fermentans (strain ATCC 700827 / DSM 18053 / CIP 107007 / KCTC 52180 / NS114)</name>
    <dbReference type="NCBI Taxonomy" id="471854"/>
    <lineage>
        <taxon>Bacteria</taxon>
        <taxon>Pseudomonadati</taxon>
        <taxon>Bacteroidota</taxon>
        <taxon>Cytophagia</taxon>
        <taxon>Cytophagales</taxon>
        <taxon>Spirosomataceae</taxon>
        <taxon>Dyadobacter</taxon>
    </lineage>
</organism>
<keyword evidence="2" id="KW-1185">Reference proteome</keyword>
<proteinExistence type="predicted"/>
<evidence type="ECO:0000313" key="2">
    <source>
        <dbReference type="Proteomes" id="UP000002011"/>
    </source>
</evidence>
<dbReference type="Proteomes" id="UP000002011">
    <property type="component" value="Chromosome"/>
</dbReference>
<sequence length="39" mass="4831">MRFKNLQTFLEKIFHQNPKIHNYKLKIKSLKVINYLDLI</sequence>